<sequence>MSYLAKIFGMGMLLGVVLFFTFAYFGWIDRLITWLNKQSN</sequence>
<dbReference type="AlphaFoldDB" id="A0A1J5RQS6"/>
<dbReference type="EMBL" id="MLJW01000123">
    <property type="protein sequence ID" value="OIQ98065.1"/>
    <property type="molecule type" value="Genomic_DNA"/>
</dbReference>
<feature type="transmembrane region" description="Helical" evidence="1">
    <location>
        <begin position="7"/>
        <end position="27"/>
    </location>
</feature>
<protein>
    <submittedName>
        <fullName evidence="2">Uncharacterized protein</fullName>
    </submittedName>
</protein>
<comment type="caution">
    <text evidence="2">The sequence shown here is derived from an EMBL/GenBank/DDBJ whole genome shotgun (WGS) entry which is preliminary data.</text>
</comment>
<name>A0A1J5RQS6_9ZZZZ</name>
<keyword evidence="1" id="KW-0812">Transmembrane</keyword>
<gene>
    <name evidence="2" type="ORF">GALL_198290</name>
</gene>
<keyword evidence="1" id="KW-1133">Transmembrane helix</keyword>
<accession>A0A1J5RQS6</accession>
<evidence type="ECO:0000256" key="1">
    <source>
        <dbReference type="SAM" id="Phobius"/>
    </source>
</evidence>
<evidence type="ECO:0000313" key="2">
    <source>
        <dbReference type="EMBL" id="OIQ98065.1"/>
    </source>
</evidence>
<keyword evidence="1" id="KW-0472">Membrane</keyword>
<organism evidence="2">
    <name type="scientific">mine drainage metagenome</name>
    <dbReference type="NCBI Taxonomy" id="410659"/>
    <lineage>
        <taxon>unclassified sequences</taxon>
        <taxon>metagenomes</taxon>
        <taxon>ecological metagenomes</taxon>
    </lineage>
</organism>
<proteinExistence type="predicted"/>
<reference evidence="2" key="1">
    <citation type="submission" date="2016-10" db="EMBL/GenBank/DDBJ databases">
        <title>Sequence of Gallionella enrichment culture.</title>
        <authorList>
            <person name="Poehlein A."/>
            <person name="Muehling M."/>
            <person name="Daniel R."/>
        </authorList>
    </citation>
    <scope>NUCLEOTIDE SEQUENCE</scope>
</reference>